<evidence type="ECO:0000256" key="1">
    <source>
        <dbReference type="SAM" id="Phobius"/>
    </source>
</evidence>
<gene>
    <name evidence="2" type="ORF">AB4Y39_24380</name>
</gene>
<keyword evidence="1" id="KW-1133">Transmembrane helix</keyword>
<proteinExistence type="predicted"/>
<feature type="transmembrane region" description="Helical" evidence="1">
    <location>
        <begin position="130"/>
        <end position="149"/>
    </location>
</feature>
<name>A0AB39I3M7_9PSED</name>
<feature type="transmembrane region" description="Helical" evidence="1">
    <location>
        <begin position="89"/>
        <end position="110"/>
    </location>
</feature>
<dbReference type="Pfam" id="PF05656">
    <property type="entry name" value="DUF805"/>
    <property type="match status" value="1"/>
</dbReference>
<feature type="transmembrane region" description="Helical" evidence="1">
    <location>
        <begin position="56"/>
        <end position="77"/>
    </location>
</feature>
<dbReference type="PANTHER" id="PTHR34980:SF3">
    <property type="entry name" value="BLR8105 PROTEIN"/>
    <property type="match status" value="1"/>
</dbReference>
<dbReference type="AlphaFoldDB" id="A0AB39I3M7"/>
<sequence length="153" mass="16779">MNTPLILENSSKPQFMSTKGRIGRVRLLAWTLSLALATIAGMLVLAWLATTVVRDLSGLLLIAGLVIAQILSMLLIIRRLHDLNRSGWFCLLVLVPWFGYLFILLLMLVPGNRCSNRFGPVPAPNSIGERILACLWPVLILGFIGVAALKSAF</sequence>
<reference evidence="2" key="1">
    <citation type="submission" date="2024-07" db="EMBL/GenBank/DDBJ databases">
        <title>Identification and characteristics of a novel species of coltsfoot's symbiotic bacteria.</title>
        <authorList>
            <person name="Juszczyk A."/>
            <person name="Jasielczuk I."/>
            <person name="Gurgul A."/>
            <person name="Rogala M."/>
            <person name="Kowalczyk A."/>
            <person name="Szmatola T."/>
            <person name="Kosecka-Strojek M."/>
            <person name="Arent Z."/>
            <person name="Latowski D."/>
        </authorList>
    </citation>
    <scope>NUCLEOTIDE SEQUENCE</scope>
    <source>
        <strain evidence="2">Hg7Tf</strain>
    </source>
</reference>
<keyword evidence="1" id="KW-0812">Transmembrane</keyword>
<dbReference type="EMBL" id="CP162607">
    <property type="protein sequence ID" value="XDK36801.1"/>
    <property type="molecule type" value="Genomic_DNA"/>
</dbReference>
<evidence type="ECO:0000313" key="2">
    <source>
        <dbReference type="EMBL" id="XDK36801.1"/>
    </source>
</evidence>
<feature type="transmembrane region" description="Helical" evidence="1">
    <location>
        <begin position="27"/>
        <end position="50"/>
    </location>
</feature>
<dbReference type="PANTHER" id="PTHR34980">
    <property type="entry name" value="INNER MEMBRANE PROTEIN-RELATED-RELATED"/>
    <property type="match status" value="1"/>
</dbReference>
<dbReference type="GO" id="GO:0005886">
    <property type="term" value="C:plasma membrane"/>
    <property type="evidence" value="ECO:0007669"/>
    <property type="project" value="TreeGrafter"/>
</dbReference>
<organism evidence="2">
    <name type="scientific">Pseudomonas sp. Hg7Tf</name>
    <dbReference type="NCBI Taxonomy" id="3236988"/>
    <lineage>
        <taxon>Bacteria</taxon>
        <taxon>Pseudomonadati</taxon>
        <taxon>Pseudomonadota</taxon>
        <taxon>Gammaproteobacteria</taxon>
        <taxon>Pseudomonadales</taxon>
        <taxon>Pseudomonadaceae</taxon>
        <taxon>Pseudomonas</taxon>
    </lineage>
</organism>
<dbReference type="InterPro" id="IPR008523">
    <property type="entry name" value="DUF805"/>
</dbReference>
<protein>
    <submittedName>
        <fullName evidence="2">DUF805 domain-containing protein</fullName>
    </submittedName>
</protein>
<keyword evidence="1" id="KW-0472">Membrane</keyword>
<dbReference type="RefSeq" id="WP_274071495.1">
    <property type="nucleotide sequence ID" value="NZ_CP162607.1"/>
</dbReference>
<accession>A0AB39I3M7</accession>